<keyword evidence="1" id="KW-0472">Membrane</keyword>
<proteinExistence type="predicted"/>
<accession>A0A5E7AHZ3</accession>
<dbReference type="Proteomes" id="UP000326557">
    <property type="component" value="Unassembled WGS sequence"/>
</dbReference>
<feature type="transmembrane region" description="Helical" evidence="1">
    <location>
        <begin position="6"/>
        <end position="26"/>
    </location>
</feature>
<name>A0A5E7AHZ3_PSEFL</name>
<evidence type="ECO:0000313" key="2">
    <source>
        <dbReference type="EMBL" id="VVN79092.1"/>
    </source>
</evidence>
<evidence type="ECO:0000256" key="1">
    <source>
        <dbReference type="SAM" id="Phobius"/>
    </source>
</evidence>
<protein>
    <submittedName>
        <fullName evidence="2">Uncharacterized protein</fullName>
    </submittedName>
</protein>
<feature type="transmembrane region" description="Helical" evidence="1">
    <location>
        <begin position="78"/>
        <end position="97"/>
    </location>
</feature>
<evidence type="ECO:0000313" key="3">
    <source>
        <dbReference type="Proteomes" id="UP000326557"/>
    </source>
</evidence>
<sequence>MPNTSAIDTSVLITILGLIAAVWAVVPSNTRLRFRLSMSWVDWVIAMSVFVIIHYLVFEPFFRSVGLYYSFGPWRGGLDKGSAVYLLLLGLGLYVLLRARAPKLAAGKLETFEVLVSKLLLTRRYDELFALIEPHLFKLFELSNPRAPCFWKTWGSGGRLRFCSAFTKLRAKLLAKSGHADRARDILKSILNQPQFVAYLSVSHPHFCLKILAVHEVVLEDFTELFVAALINDSNSLLYSELKNNQNLNGRHRLALPTSNRILHFLFYDVTTAERLALYQSIGETVCRRIDEDPKLAEAYNLPMGYYNESGKFRCPIHAGIKLFEIMIHEAIHQGIQDHLWLFYFTHFTDKILKQLRDQEPTDSHHEWPTPFHFLLYEIVTITSDWVEDFIDVKSGSIAEHLRNQQDFDSQYISKQAADALGRIVQSILVSPKIDDRFKGYVLEISLERYKRFQNRKDANTVAHAFINAMIFGDAYTTKKVYRRELHRAFQDLDHVLRRDVESFGLALERSLDD</sequence>
<feature type="transmembrane region" description="Helical" evidence="1">
    <location>
        <begin position="38"/>
        <end position="58"/>
    </location>
</feature>
<dbReference type="AlphaFoldDB" id="A0A5E7AHZ3"/>
<gene>
    <name evidence="2" type="ORF">PS704_00951</name>
</gene>
<reference evidence="2 3" key="1">
    <citation type="submission" date="2019-09" db="EMBL/GenBank/DDBJ databases">
        <authorList>
            <person name="Chandra G."/>
            <person name="Truman W A."/>
        </authorList>
    </citation>
    <scope>NUCLEOTIDE SEQUENCE [LARGE SCALE GENOMIC DNA]</scope>
    <source>
        <strain evidence="2">PS704</strain>
    </source>
</reference>
<keyword evidence="1" id="KW-1133">Transmembrane helix</keyword>
<keyword evidence="1" id="KW-0812">Transmembrane</keyword>
<organism evidence="2 3">
    <name type="scientific">Pseudomonas fluorescens</name>
    <dbReference type="NCBI Taxonomy" id="294"/>
    <lineage>
        <taxon>Bacteria</taxon>
        <taxon>Pseudomonadati</taxon>
        <taxon>Pseudomonadota</taxon>
        <taxon>Gammaproteobacteria</taxon>
        <taxon>Pseudomonadales</taxon>
        <taxon>Pseudomonadaceae</taxon>
        <taxon>Pseudomonas</taxon>
    </lineage>
</organism>
<dbReference type="EMBL" id="CABVHP010000002">
    <property type="protein sequence ID" value="VVN79092.1"/>
    <property type="molecule type" value="Genomic_DNA"/>
</dbReference>